<dbReference type="InterPro" id="IPR043917">
    <property type="entry name" value="DUF5753"/>
</dbReference>
<dbReference type="EMBL" id="FZNP01000002">
    <property type="protein sequence ID" value="SNR38484.1"/>
    <property type="molecule type" value="Genomic_DNA"/>
</dbReference>
<dbReference type="SMART" id="SM00530">
    <property type="entry name" value="HTH_XRE"/>
    <property type="match status" value="1"/>
</dbReference>
<sequence>MTSPTVRRRQLGTELRQLREATGLTGDEVTERLGWYGAKVSRIEKGRISVPWSDVVDLLDLYEVSDSATREALIQLAKAARQKEWWQPYSDMLSKNARTYIGLESAAESLRTYQPSSVPGLLQTTDYARAIITRAGPLTLGEDEIGRRLSLRTKRQAVIGEAGSLRLWTVLDEAALYREIGGSDVMRTQLMHLVEMAHHPQIDIQVMPFSAGPHASLSGMIGVFGFPGSDPDVAYVDSVSGTLFLERAADVEATSTAFQHLSATALSPVASVDLIKAVAQRHQTG</sequence>
<dbReference type="CDD" id="cd00093">
    <property type="entry name" value="HTH_XRE"/>
    <property type="match status" value="1"/>
</dbReference>
<keyword evidence="3" id="KW-1185">Reference proteome</keyword>
<dbReference type="RefSeq" id="WP_089310689.1">
    <property type="nucleotide sequence ID" value="NZ_FZNP01000002.1"/>
</dbReference>
<dbReference type="InterPro" id="IPR001387">
    <property type="entry name" value="Cro/C1-type_HTH"/>
</dbReference>
<name>A0A238VWI2_9ACTN</name>
<evidence type="ECO:0000313" key="3">
    <source>
        <dbReference type="Proteomes" id="UP000198420"/>
    </source>
</evidence>
<gene>
    <name evidence="2" type="ORF">SAMN06265355_102451</name>
</gene>
<evidence type="ECO:0000313" key="2">
    <source>
        <dbReference type="EMBL" id="SNR38484.1"/>
    </source>
</evidence>
<dbReference type="SUPFAM" id="SSF47413">
    <property type="entry name" value="lambda repressor-like DNA-binding domains"/>
    <property type="match status" value="1"/>
</dbReference>
<protein>
    <submittedName>
        <fullName evidence="2">Transcriptional regulator, contains XRE-family HTH domain</fullName>
    </submittedName>
</protein>
<dbReference type="Pfam" id="PF13560">
    <property type="entry name" value="HTH_31"/>
    <property type="match status" value="1"/>
</dbReference>
<accession>A0A238VWI2</accession>
<dbReference type="Pfam" id="PF19054">
    <property type="entry name" value="DUF5753"/>
    <property type="match status" value="1"/>
</dbReference>
<dbReference type="OrthoDB" id="5177725at2"/>
<reference evidence="3" key="1">
    <citation type="submission" date="2017-06" db="EMBL/GenBank/DDBJ databases">
        <authorList>
            <person name="Varghese N."/>
            <person name="Submissions S."/>
        </authorList>
    </citation>
    <scope>NUCLEOTIDE SEQUENCE [LARGE SCALE GENOMIC DNA]</scope>
    <source>
        <strain evidence="3">DSM 44485</strain>
    </source>
</reference>
<dbReference type="AlphaFoldDB" id="A0A238VWI2"/>
<evidence type="ECO:0000259" key="1">
    <source>
        <dbReference type="SMART" id="SM00530"/>
    </source>
</evidence>
<dbReference type="Gene3D" id="1.10.260.40">
    <property type="entry name" value="lambda repressor-like DNA-binding domains"/>
    <property type="match status" value="1"/>
</dbReference>
<feature type="domain" description="HTH cro/C1-type" evidence="1">
    <location>
        <begin position="14"/>
        <end position="69"/>
    </location>
</feature>
<organism evidence="2 3">
    <name type="scientific">Actinomadura mexicana</name>
    <dbReference type="NCBI Taxonomy" id="134959"/>
    <lineage>
        <taxon>Bacteria</taxon>
        <taxon>Bacillati</taxon>
        <taxon>Actinomycetota</taxon>
        <taxon>Actinomycetes</taxon>
        <taxon>Streptosporangiales</taxon>
        <taxon>Thermomonosporaceae</taxon>
        <taxon>Actinomadura</taxon>
    </lineage>
</organism>
<dbReference type="Proteomes" id="UP000198420">
    <property type="component" value="Unassembled WGS sequence"/>
</dbReference>
<dbReference type="GO" id="GO:0003677">
    <property type="term" value="F:DNA binding"/>
    <property type="evidence" value="ECO:0007669"/>
    <property type="project" value="InterPro"/>
</dbReference>
<dbReference type="InterPro" id="IPR010982">
    <property type="entry name" value="Lambda_DNA-bd_dom_sf"/>
</dbReference>
<proteinExistence type="predicted"/>